<dbReference type="Proteomes" id="UP000435985">
    <property type="component" value="Unassembled WGS sequence"/>
</dbReference>
<evidence type="ECO:0000313" key="1">
    <source>
        <dbReference type="EMBL" id="KAA4621888.1"/>
    </source>
</evidence>
<evidence type="ECO:0000313" key="5">
    <source>
        <dbReference type="Proteomes" id="UP000435985"/>
    </source>
</evidence>
<dbReference type="EMBL" id="VWFO01000029">
    <property type="protein sequence ID" value="KAA4662280.1"/>
    <property type="molecule type" value="Genomic_DNA"/>
</dbReference>
<comment type="caution">
    <text evidence="2">The sequence shown here is derived from an EMBL/GenBank/DDBJ whole genome shotgun (WGS) entry which is preliminary data.</text>
</comment>
<reference evidence="3" key="2">
    <citation type="submission" date="2022-10" db="EMBL/GenBank/DDBJ databases">
        <title>Human gut microbiome strain richness.</title>
        <authorList>
            <person name="Chen-Liaw A."/>
        </authorList>
    </citation>
    <scope>NUCLEOTIDE SEQUENCE</scope>
    <source>
        <strain evidence="3">BSD2780120875st1_E1_BSD2780120875_150330</strain>
    </source>
</reference>
<organism evidence="2 5">
    <name type="scientific">Bacteroides ovatus</name>
    <dbReference type="NCBI Taxonomy" id="28116"/>
    <lineage>
        <taxon>Bacteria</taxon>
        <taxon>Pseudomonadati</taxon>
        <taxon>Bacteroidota</taxon>
        <taxon>Bacteroidia</taxon>
        <taxon>Bacteroidales</taxon>
        <taxon>Bacteroidaceae</taxon>
        <taxon>Bacteroides</taxon>
    </lineage>
</organism>
<dbReference type="EMBL" id="JAQNZF010000014">
    <property type="protein sequence ID" value="MDC2743013.1"/>
    <property type="molecule type" value="Genomic_DNA"/>
</dbReference>
<reference evidence="4 5" key="1">
    <citation type="journal article" date="2019" name="Nat. Med.">
        <title>A library of human gut bacterial isolates paired with longitudinal multiomics data enables mechanistic microbiome research.</title>
        <authorList>
            <person name="Poyet M."/>
            <person name="Groussin M."/>
            <person name="Gibbons S.M."/>
            <person name="Avila-Pacheco J."/>
            <person name="Jiang X."/>
            <person name="Kearney S.M."/>
            <person name="Perrotta A.R."/>
            <person name="Berdy B."/>
            <person name="Zhao S."/>
            <person name="Lieberman T.D."/>
            <person name="Swanson P.K."/>
            <person name="Smith M."/>
            <person name="Roesemann S."/>
            <person name="Alexander J.E."/>
            <person name="Rich S.A."/>
            <person name="Livny J."/>
            <person name="Vlamakis H."/>
            <person name="Clish C."/>
            <person name="Bullock K."/>
            <person name="Deik A."/>
            <person name="Scott J."/>
            <person name="Pierce K.A."/>
            <person name="Xavier R.J."/>
            <person name="Alm E.J."/>
        </authorList>
    </citation>
    <scope>NUCLEOTIDE SEQUENCE [LARGE SCALE GENOMIC DNA]</scope>
    <source>
        <strain evidence="2 5">BIOML-A14</strain>
        <strain evidence="1 4">BIOML-A15</strain>
    </source>
</reference>
<dbReference type="Proteomes" id="UP001219389">
    <property type="component" value="Unassembled WGS sequence"/>
</dbReference>
<dbReference type="GO" id="GO:0016787">
    <property type="term" value="F:hydrolase activity"/>
    <property type="evidence" value="ECO:0007669"/>
    <property type="project" value="UniProtKB-KW"/>
</dbReference>
<dbReference type="CDD" id="cd11579">
    <property type="entry name" value="Glyco_tran_WbsX"/>
    <property type="match status" value="1"/>
</dbReference>
<dbReference type="AlphaFoldDB" id="A0A139KRE8"/>
<dbReference type="Gene3D" id="3.20.20.80">
    <property type="entry name" value="Glycosidases"/>
    <property type="match status" value="1"/>
</dbReference>
<evidence type="ECO:0000313" key="2">
    <source>
        <dbReference type="EMBL" id="KAA4662280.1"/>
    </source>
</evidence>
<evidence type="ECO:0000313" key="3">
    <source>
        <dbReference type="EMBL" id="MDC2743013.1"/>
    </source>
</evidence>
<gene>
    <name evidence="1" type="ORF">F3B90_21555</name>
    <name evidence="2" type="ORF">F3B98_19395</name>
    <name evidence="3" type="ORF">PO382_12335</name>
</gene>
<dbReference type="PANTHER" id="PTHR41244">
    <property type="entry name" value="RHAMNAN SYNTHESIS F"/>
    <property type="match status" value="1"/>
</dbReference>
<protein>
    <submittedName>
        <fullName evidence="3">Glycoside hydrolase family 99-like domain-containing protein</fullName>
    </submittedName>
    <submittedName>
        <fullName evidence="2">Lipopolysaccharide biosynthesis protein</fullName>
    </submittedName>
</protein>
<dbReference type="PANTHER" id="PTHR41244:SF1">
    <property type="entry name" value="GLYCOSYLTRANSFERASE"/>
    <property type="match status" value="1"/>
</dbReference>
<dbReference type="EMBL" id="VWFP01000028">
    <property type="protein sequence ID" value="KAA4621888.1"/>
    <property type="molecule type" value="Genomic_DNA"/>
</dbReference>
<proteinExistence type="predicted"/>
<dbReference type="RefSeq" id="WP_004309201.1">
    <property type="nucleotide sequence ID" value="NZ_CAKJYS010000001.1"/>
</dbReference>
<dbReference type="InterPro" id="IPR032719">
    <property type="entry name" value="WbsX"/>
</dbReference>
<dbReference type="Pfam" id="PF14307">
    <property type="entry name" value="Glyco_tran_WbsX"/>
    <property type="match status" value="1"/>
</dbReference>
<dbReference type="Proteomes" id="UP000424805">
    <property type="component" value="Unassembled WGS sequence"/>
</dbReference>
<evidence type="ECO:0000313" key="4">
    <source>
        <dbReference type="Proteomes" id="UP000424805"/>
    </source>
</evidence>
<keyword evidence="3" id="KW-0378">Hydrolase</keyword>
<name>A0A139KRE8_BACOV</name>
<sequence length="360" mass="42565">MSKPRLIAFYLPQYYPTKENDEWWGKGFTEWTNVGRAKPLFKGHYQPRVPADLGYYDLRVPEVRIQQAEMAKNAGIEGFCYWHYWFAGKRMLDRVFGEVVETGKPDFPFCLCWANHSWYAKTWDPNKPSKLLIEQTYPGIEDYEEHFYAMLPAFKDRRYIRINEKILFAVYDPLNIPEPQLFIETWNRLARENGLEGFYFMGFTIKDSLKQEILKVGFDSVLVDFVFGASEKSGTLPNIYIKKILRKLLRKPITIEYSQYSQYLLNNYIVNENVYPSICPNYDHSPRSKFRGTIIVNSTPQKWKKLCHEMFSKVSVRSAEDNLVFIKAWNEWGEGNYLEPDLKYGTQFLDVIRDVLEKVK</sequence>
<accession>A0A139KRE8</accession>